<dbReference type="EMBL" id="VFSU01000011">
    <property type="protein sequence ID" value="TPE63934.1"/>
    <property type="molecule type" value="Genomic_DNA"/>
</dbReference>
<sequence length="385" mass="40823">MTAPITTRRLIVLGAIFALALAAFVLLLAFTPARLMGGETAGSAQGRAATGFAGLQRLLPPAEDGDPIDSEELLIVILPPHGLDADTRDLLHERRTGKATLLVLPKWNVVAEPMQPGRVRSAGLQRPAFPGEPGVTVEQDEAPAKGMLKGRDYMEGWDMQPALKSQQWLEGDNVIPLLVTAEGRAVLAEIGNADEDKILLVLADPDLLNNLAMADRKRAGAAVGLVAALNSTGSESASVIDAAELAAGRNLLRLLLTPPFLAMTLVLLALLLFGGWQALIRFGAPVVPPPAILPGKEALVENAAGLLRMAGREALAAPPYARLIARQAAEESGIPPMEDARLWPLLDRIGDGRFTELATDMTNAGRAEMPGAAQALYEWKEGLKQ</sequence>
<protein>
    <recommendedName>
        <fullName evidence="4">DUF4350 domain-containing protein</fullName>
    </recommendedName>
</protein>
<evidence type="ECO:0000313" key="2">
    <source>
        <dbReference type="EMBL" id="TPE63934.1"/>
    </source>
</evidence>
<comment type="caution">
    <text evidence="2">The sequence shown here is derived from an EMBL/GenBank/DDBJ whole genome shotgun (WGS) entry which is preliminary data.</text>
</comment>
<keyword evidence="1" id="KW-0472">Membrane</keyword>
<gene>
    <name evidence="2" type="ORF">FJQ54_03585</name>
</gene>
<dbReference type="OrthoDB" id="7198805at2"/>
<evidence type="ECO:0000256" key="1">
    <source>
        <dbReference type="SAM" id="Phobius"/>
    </source>
</evidence>
<keyword evidence="3" id="KW-1185">Reference proteome</keyword>
<keyword evidence="1" id="KW-1133">Transmembrane helix</keyword>
<organism evidence="2 3">
    <name type="scientific">Sandaracinobacter neustonicus</name>
    <dbReference type="NCBI Taxonomy" id="1715348"/>
    <lineage>
        <taxon>Bacteria</taxon>
        <taxon>Pseudomonadati</taxon>
        <taxon>Pseudomonadota</taxon>
        <taxon>Alphaproteobacteria</taxon>
        <taxon>Sphingomonadales</taxon>
        <taxon>Sphingosinicellaceae</taxon>
        <taxon>Sandaracinobacter</taxon>
    </lineage>
</organism>
<keyword evidence="1" id="KW-0812">Transmembrane</keyword>
<dbReference type="AlphaFoldDB" id="A0A501XV01"/>
<name>A0A501XV01_9SPHN</name>
<evidence type="ECO:0000313" key="3">
    <source>
        <dbReference type="Proteomes" id="UP000319897"/>
    </source>
</evidence>
<feature type="transmembrane region" description="Helical" evidence="1">
    <location>
        <begin position="251"/>
        <end position="273"/>
    </location>
</feature>
<dbReference type="RefSeq" id="WP_140926919.1">
    <property type="nucleotide sequence ID" value="NZ_VFSU01000011.1"/>
</dbReference>
<proteinExistence type="predicted"/>
<evidence type="ECO:0008006" key="4">
    <source>
        <dbReference type="Google" id="ProtNLM"/>
    </source>
</evidence>
<accession>A0A501XV01</accession>
<dbReference type="Proteomes" id="UP000319897">
    <property type="component" value="Unassembled WGS sequence"/>
</dbReference>
<reference evidence="2 3" key="1">
    <citation type="submission" date="2019-06" db="EMBL/GenBank/DDBJ databases">
        <authorList>
            <person name="Lee I."/>
            <person name="Jang G.I."/>
            <person name="Hwang C.Y."/>
        </authorList>
    </citation>
    <scope>NUCLEOTIDE SEQUENCE [LARGE SCALE GENOMIC DNA]</scope>
    <source>
        <strain evidence="2 3">PAMC 28131</strain>
    </source>
</reference>